<dbReference type="GeneID" id="70235215"/>
<name>A0A9P8T5X3_9ASCO</name>
<accession>A0A9P8T5X3</accession>
<evidence type="ECO:0000313" key="1">
    <source>
        <dbReference type="EMBL" id="KAH3666799.1"/>
    </source>
</evidence>
<comment type="caution">
    <text evidence="1">The sequence shown here is derived from an EMBL/GenBank/DDBJ whole genome shotgun (WGS) entry which is preliminary data.</text>
</comment>
<dbReference type="EMBL" id="JAEUBE010000199">
    <property type="protein sequence ID" value="KAH3666799.1"/>
    <property type="molecule type" value="Genomic_DNA"/>
</dbReference>
<dbReference type="Proteomes" id="UP000769157">
    <property type="component" value="Unassembled WGS sequence"/>
</dbReference>
<sequence>MDLTGFGVSAAHKPQSSVPLKLNAAVTNTATMPLNPDGVNGPGSCQYLPRIASWFGTPPNRITSPVTKKPRMAMILVTEKTTSANPDWAEPRNRPVPIEPPSEIICIWNEPSWCFNGAAPSVLVAGLKVLILRCNQPPRDSWTCCWTTSGRFSRSFMMRYLLRDLGCSIHVFIAVQTTIFCSKTGSTSAPDSVMADVWQFF</sequence>
<evidence type="ECO:0000313" key="2">
    <source>
        <dbReference type="Proteomes" id="UP000769157"/>
    </source>
</evidence>
<reference evidence="1" key="2">
    <citation type="submission" date="2021-01" db="EMBL/GenBank/DDBJ databases">
        <authorList>
            <person name="Schikora-Tamarit M.A."/>
        </authorList>
    </citation>
    <scope>NUCLEOTIDE SEQUENCE</scope>
    <source>
        <strain evidence="1">CBS6075</strain>
    </source>
</reference>
<gene>
    <name evidence="1" type="ORF">OGAPHI_003248</name>
</gene>
<keyword evidence="2" id="KW-1185">Reference proteome</keyword>
<reference evidence="1" key="1">
    <citation type="journal article" date="2021" name="Open Biol.">
        <title>Shared evolutionary footprints suggest mitochondrial oxidative damage underlies multiple complex I losses in fungi.</title>
        <authorList>
            <person name="Schikora-Tamarit M.A."/>
            <person name="Marcet-Houben M."/>
            <person name="Nosek J."/>
            <person name="Gabaldon T."/>
        </authorList>
    </citation>
    <scope>NUCLEOTIDE SEQUENCE</scope>
    <source>
        <strain evidence="1">CBS6075</strain>
    </source>
</reference>
<proteinExistence type="predicted"/>
<protein>
    <submittedName>
        <fullName evidence="1">Uncharacterized protein</fullName>
    </submittedName>
</protein>
<dbReference type="RefSeq" id="XP_046061755.1">
    <property type="nucleotide sequence ID" value="XM_046204207.1"/>
</dbReference>
<organism evidence="1 2">
    <name type="scientific">Ogataea philodendri</name>
    <dbReference type="NCBI Taxonomy" id="1378263"/>
    <lineage>
        <taxon>Eukaryota</taxon>
        <taxon>Fungi</taxon>
        <taxon>Dikarya</taxon>
        <taxon>Ascomycota</taxon>
        <taxon>Saccharomycotina</taxon>
        <taxon>Pichiomycetes</taxon>
        <taxon>Pichiales</taxon>
        <taxon>Pichiaceae</taxon>
        <taxon>Ogataea</taxon>
    </lineage>
</organism>
<dbReference type="AlphaFoldDB" id="A0A9P8T5X3"/>